<dbReference type="Gene3D" id="3.90.1150.10">
    <property type="entry name" value="Aspartate Aminotransferase, domain 1"/>
    <property type="match status" value="1"/>
</dbReference>
<dbReference type="PANTHER" id="PTHR43586:SF21">
    <property type="entry name" value="PYRIDOXAL PHOSPHATE (PLP)-DEPENDENT ASPARTATE AMINOTRANSFERASE SUPERFAMILY"/>
    <property type="match status" value="1"/>
</dbReference>
<dbReference type="Gene3D" id="3.40.640.10">
    <property type="entry name" value="Type I PLP-dependent aspartate aminotransferase-like (Major domain)"/>
    <property type="match status" value="1"/>
</dbReference>
<protein>
    <submittedName>
        <fullName evidence="2">Selenocysteine lyase/cysteine desulfurase</fullName>
    </submittedName>
</protein>
<feature type="domain" description="Aminotransferase class V" evidence="1">
    <location>
        <begin position="18"/>
        <end position="369"/>
    </location>
</feature>
<sequence>MESLLSRADYATLESFSYLNQASLGLIPQPAVTAMSEFLLNTARHGNAHMSDADESAFLGELRSRLAELLDAPLASIAITGGASEGINQAAALLAVPGSEVVLVPSDFPAVTYPWLGARERIGVSIRWVEDAATVELTDALVEAISEDTSVVSFSAVQYATGTLVDVQRVVERAHAVGARVLVDVTQMAGAMPVSMREWGVDALVCSGYKWLSAHGGVAVLALREELLGALPAVIGWMGAPEPFDFHPDTLTLAGNARRFELSTMSYVSAAGLRASIDYLGVPGFAALEQHSRLLRAELVDAVAQTDWRPFRRLDASGASPHIVSLRHERIDAREAQARLTEQGVLVSSRGGGIRVSLHGYNDSSDVTRVVEVLSSLE</sequence>
<proteinExistence type="predicted"/>
<dbReference type="Proteomes" id="UP000291483">
    <property type="component" value="Unassembled WGS sequence"/>
</dbReference>
<dbReference type="SUPFAM" id="SSF53383">
    <property type="entry name" value="PLP-dependent transferases"/>
    <property type="match status" value="1"/>
</dbReference>
<dbReference type="PANTHER" id="PTHR43586">
    <property type="entry name" value="CYSTEINE DESULFURASE"/>
    <property type="match status" value="1"/>
</dbReference>
<dbReference type="GO" id="GO:0016829">
    <property type="term" value="F:lyase activity"/>
    <property type="evidence" value="ECO:0007669"/>
    <property type="project" value="UniProtKB-KW"/>
</dbReference>
<dbReference type="InterPro" id="IPR015422">
    <property type="entry name" value="PyrdxlP-dep_Trfase_small"/>
</dbReference>
<dbReference type="RefSeq" id="WP_165397343.1">
    <property type="nucleotide sequence ID" value="NZ_SHLC01000001.1"/>
</dbReference>
<dbReference type="InterPro" id="IPR000192">
    <property type="entry name" value="Aminotrans_V_dom"/>
</dbReference>
<keyword evidence="2" id="KW-0456">Lyase</keyword>
<dbReference type="InterPro" id="IPR015421">
    <property type="entry name" value="PyrdxlP-dep_Trfase_major"/>
</dbReference>
<dbReference type="AlphaFoldDB" id="A0A4Q8AMG8"/>
<dbReference type="Pfam" id="PF00266">
    <property type="entry name" value="Aminotran_5"/>
    <property type="match status" value="1"/>
</dbReference>
<reference evidence="2 3" key="1">
    <citation type="submission" date="2019-02" db="EMBL/GenBank/DDBJ databases">
        <title>Sequencing the genomes of 1000 actinobacteria strains.</title>
        <authorList>
            <person name="Klenk H.-P."/>
        </authorList>
    </citation>
    <scope>NUCLEOTIDE SEQUENCE [LARGE SCALE GENOMIC DNA]</scope>
    <source>
        <strain evidence="2 3">DSM 18319</strain>
    </source>
</reference>
<evidence type="ECO:0000313" key="2">
    <source>
        <dbReference type="EMBL" id="RZU65790.1"/>
    </source>
</evidence>
<keyword evidence="3" id="KW-1185">Reference proteome</keyword>
<accession>A0A4Q8AMG8</accession>
<evidence type="ECO:0000313" key="3">
    <source>
        <dbReference type="Proteomes" id="UP000291483"/>
    </source>
</evidence>
<gene>
    <name evidence="2" type="ORF">EV379_2128</name>
</gene>
<organism evidence="2 3">
    <name type="scientific">Microterricola gilva</name>
    <dbReference type="NCBI Taxonomy" id="393267"/>
    <lineage>
        <taxon>Bacteria</taxon>
        <taxon>Bacillati</taxon>
        <taxon>Actinomycetota</taxon>
        <taxon>Actinomycetes</taxon>
        <taxon>Micrococcales</taxon>
        <taxon>Microbacteriaceae</taxon>
        <taxon>Microterricola</taxon>
    </lineage>
</organism>
<comment type="caution">
    <text evidence="2">The sequence shown here is derived from an EMBL/GenBank/DDBJ whole genome shotgun (WGS) entry which is preliminary data.</text>
</comment>
<dbReference type="EMBL" id="SHLC01000001">
    <property type="protein sequence ID" value="RZU65790.1"/>
    <property type="molecule type" value="Genomic_DNA"/>
</dbReference>
<name>A0A4Q8AMG8_9MICO</name>
<evidence type="ECO:0000259" key="1">
    <source>
        <dbReference type="Pfam" id="PF00266"/>
    </source>
</evidence>
<dbReference type="InterPro" id="IPR015424">
    <property type="entry name" value="PyrdxlP-dep_Trfase"/>
</dbReference>